<evidence type="ECO:0000259" key="9">
    <source>
        <dbReference type="Pfam" id="PF22692"/>
    </source>
</evidence>
<keyword evidence="10" id="KW-0282">Flagellum</keyword>
<dbReference type="InterPro" id="IPR010930">
    <property type="entry name" value="Flg_bb/hook_C_dom"/>
</dbReference>
<dbReference type="GO" id="GO:0071978">
    <property type="term" value="P:bacterial-type flagellum-dependent swarming motility"/>
    <property type="evidence" value="ECO:0007669"/>
    <property type="project" value="TreeGrafter"/>
</dbReference>
<dbReference type="InterPro" id="IPR037058">
    <property type="entry name" value="Falgellar_hook_FlgE_sf"/>
</dbReference>
<dbReference type="Pfam" id="PF22692">
    <property type="entry name" value="LlgE_F_G_D1"/>
    <property type="match status" value="1"/>
</dbReference>
<dbReference type="Pfam" id="PF06429">
    <property type="entry name" value="Flg_bbr_C"/>
    <property type="match status" value="1"/>
</dbReference>
<comment type="function">
    <text evidence="5">A flexible structure which links the flagellar filament to the drive apparatus in the basal body.</text>
</comment>
<feature type="domain" description="Flagellar hook protein FlgE D2" evidence="8">
    <location>
        <begin position="171"/>
        <end position="318"/>
    </location>
</feature>
<dbReference type="SUPFAM" id="SSF117143">
    <property type="entry name" value="Flagellar hook protein flgE"/>
    <property type="match status" value="1"/>
</dbReference>
<evidence type="ECO:0000259" key="7">
    <source>
        <dbReference type="Pfam" id="PF06429"/>
    </source>
</evidence>
<comment type="similarity">
    <text evidence="2 5">Belongs to the flagella basal body rod proteins family.</text>
</comment>
<feature type="domain" description="Flagellar hook protein FlgE/F/G-like D1" evidence="9">
    <location>
        <begin position="81"/>
        <end position="124"/>
    </location>
</feature>
<evidence type="ECO:0000256" key="5">
    <source>
        <dbReference type="RuleBase" id="RU362116"/>
    </source>
</evidence>
<name>A0AAX1EFY2_9GAMM</name>
<dbReference type="Gene3D" id="2.60.98.20">
    <property type="entry name" value="Flagellar hook protein FlgE"/>
    <property type="match status" value="1"/>
</dbReference>
<dbReference type="GO" id="GO:0005829">
    <property type="term" value="C:cytosol"/>
    <property type="evidence" value="ECO:0007669"/>
    <property type="project" value="TreeGrafter"/>
</dbReference>
<keyword evidence="10" id="KW-0969">Cilium</keyword>
<dbReference type="GO" id="GO:0009425">
    <property type="term" value="C:bacterial-type flagellum basal body"/>
    <property type="evidence" value="ECO:0007669"/>
    <property type="project" value="UniProtKB-SubCell"/>
</dbReference>
<evidence type="ECO:0000256" key="1">
    <source>
        <dbReference type="ARBA" id="ARBA00004117"/>
    </source>
</evidence>
<evidence type="ECO:0000256" key="4">
    <source>
        <dbReference type="ARBA" id="ARBA00023143"/>
    </source>
</evidence>
<sequence>MNSIYYTSLTGMMAASFGLQNTSNNVSNMQSPGFKRSDVFYSSLGYDEQFGGLGSGVTIGGKAINFSEGKYLPTNNATDLAIIGQGFFIVRLKNGEFLYTRDGEFVFNESGILIDRHSGGIVQGYNSAGHLTPIYAKEPETAVGKITHHVYLKGKWVIEKQDSSEKGDNDPTPPDPSDSMEDKNQYKNIKFDVTSIYDKQGNAHQVTLEFKASEYPADGTEWTLISATCNDAEIYFEPEQLIRFSSKDDGNAQEEYSSLRFTLNGSQTINVHLGTYMSGADSSVITKDKTMVNVPDADTIEVNEQDGYGAGQQIDFFFDDNGQITYQYDNGEKLEGIYIALARFDETETTLVQTRDNLFRAKNNKGLHIDRPNKKGLGSIQQKQLETSNVDPTNEFANIVILQRMFQACSQIMDIDKQLIEELSGRK</sequence>
<reference evidence="10 11" key="1">
    <citation type="submission" date="2019-03" db="EMBL/GenBank/DDBJ databases">
        <title>Diverse conjugative elements silence natural transformation in Legionella species.</title>
        <authorList>
            <person name="Durieux I."/>
            <person name="Ginevra C."/>
            <person name="Attaiech L."/>
            <person name="Picq K."/>
            <person name="Juan P.A."/>
            <person name="Jarraud S."/>
            <person name="Charpentier X."/>
        </authorList>
    </citation>
    <scope>NUCLEOTIDE SEQUENCE [LARGE SCALE GENOMIC DNA]</scope>
    <source>
        <strain evidence="10 11">HL-0427-4011</strain>
    </source>
</reference>
<dbReference type="EMBL" id="CP038254">
    <property type="protein sequence ID" value="QBR83983.1"/>
    <property type="molecule type" value="Genomic_DNA"/>
</dbReference>
<dbReference type="AlphaFoldDB" id="A0AAX1EFY2"/>
<dbReference type="PANTHER" id="PTHR30435:SF1">
    <property type="entry name" value="FLAGELLAR HOOK PROTEIN FLGE"/>
    <property type="match status" value="1"/>
</dbReference>
<dbReference type="GO" id="GO:0009424">
    <property type="term" value="C:bacterial-type flagellum hook"/>
    <property type="evidence" value="ECO:0007669"/>
    <property type="project" value="TreeGrafter"/>
</dbReference>
<accession>A0AAX1EFY2</accession>
<evidence type="ECO:0000259" key="8">
    <source>
        <dbReference type="Pfam" id="PF07559"/>
    </source>
</evidence>
<evidence type="ECO:0000256" key="2">
    <source>
        <dbReference type="ARBA" id="ARBA00009677"/>
    </source>
</evidence>
<dbReference type="InterPro" id="IPR053967">
    <property type="entry name" value="LlgE_F_G-like_D1"/>
</dbReference>
<protein>
    <recommendedName>
        <fullName evidence="3 5">Flagellar hook protein FlgE</fullName>
    </recommendedName>
</protein>
<keyword evidence="4 5" id="KW-0975">Bacterial flagellum</keyword>
<evidence type="ECO:0000313" key="10">
    <source>
        <dbReference type="EMBL" id="QBR83983.1"/>
    </source>
</evidence>
<dbReference type="InterPro" id="IPR037925">
    <property type="entry name" value="FlgE/F/G-like"/>
</dbReference>
<dbReference type="Proteomes" id="UP000295517">
    <property type="component" value="Chromosome"/>
</dbReference>
<dbReference type="Pfam" id="PF07559">
    <property type="entry name" value="FlgE_D2"/>
    <property type="match status" value="1"/>
</dbReference>
<evidence type="ECO:0000256" key="6">
    <source>
        <dbReference type="SAM" id="MobiDB-lite"/>
    </source>
</evidence>
<organism evidence="10 11">
    <name type="scientific">Legionella israelensis</name>
    <dbReference type="NCBI Taxonomy" id="454"/>
    <lineage>
        <taxon>Bacteria</taxon>
        <taxon>Pseudomonadati</taxon>
        <taxon>Pseudomonadota</taxon>
        <taxon>Gammaproteobacteria</taxon>
        <taxon>Legionellales</taxon>
        <taxon>Legionellaceae</taxon>
        <taxon>Legionella</taxon>
    </lineage>
</organism>
<keyword evidence="10" id="KW-0966">Cell projection</keyword>
<dbReference type="RefSeq" id="WP_135060272.1">
    <property type="nucleotide sequence ID" value="NZ_CP038254.1"/>
</dbReference>
<evidence type="ECO:0000313" key="11">
    <source>
        <dbReference type="Proteomes" id="UP000295517"/>
    </source>
</evidence>
<dbReference type="NCBIfam" id="TIGR03506">
    <property type="entry name" value="FlgEFG_subfam"/>
    <property type="match status" value="1"/>
</dbReference>
<proteinExistence type="inferred from homology"/>
<dbReference type="InterPro" id="IPR020013">
    <property type="entry name" value="Flagellar_FlgE/F/G"/>
</dbReference>
<feature type="region of interest" description="Disordered" evidence="6">
    <location>
        <begin position="161"/>
        <end position="184"/>
    </location>
</feature>
<gene>
    <name evidence="10" type="ORF">E3983_06235</name>
</gene>
<evidence type="ECO:0000256" key="3">
    <source>
        <dbReference type="ARBA" id="ARBA00019015"/>
    </source>
</evidence>
<dbReference type="PANTHER" id="PTHR30435">
    <property type="entry name" value="FLAGELLAR PROTEIN"/>
    <property type="match status" value="1"/>
</dbReference>
<dbReference type="InterPro" id="IPR011491">
    <property type="entry name" value="FlgE_D2"/>
</dbReference>
<comment type="subcellular location">
    <subcellularLocation>
        <location evidence="1 5">Bacterial flagellum basal body</location>
    </subcellularLocation>
</comment>
<feature type="domain" description="Flagellar basal-body/hook protein C-terminal" evidence="7">
    <location>
        <begin position="381"/>
        <end position="423"/>
    </location>
</feature>